<evidence type="ECO:0000313" key="3">
    <source>
        <dbReference type="Proteomes" id="UP000249725"/>
    </source>
</evidence>
<accession>A0A328ABY2</accession>
<keyword evidence="3" id="KW-1185">Reference proteome</keyword>
<dbReference type="Pfam" id="PF13621">
    <property type="entry name" value="Cupin_8"/>
    <property type="match status" value="1"/>
</dbReference>
<dbReference type="SMART" id="SM00558">
    <property type="entry name" value="JmjC"/>
    <property type="match status" value="1"/>
</dbReference>
<reference evidence="3" key="1">
    <citation type="submission" date="2018-05" db="EMBL/GenBank/DDBJ databases">
        <authorList>
            <person name="Li X."/>
        </authorList>
    </citation>
    <scope>NUCLEOTIDE SEQUENCE [LARGE SCALE GENOMIC DNA]</scope>
    <source>
        <strain evidence="3">YIM 73061</strain>
    </source>
</reference>
<organism evidence="2 3">
    <name type="scientific">Phenylobacterium deserti</name>
    <dbReference type="NCBI Taxonomy" id="1914756"/>
    <lineage>
        <taxon>Bacteria</taxon>
        <taxon>Pseudomonadati</taxon>
        <taxon>Pseudomonadota</taxon>
        <taxon>Alphaproteobacteria</taxon>
        <taxon>Caulobacterales</taxon>
        <taxon>Caulobacteraceae</taxon>
        <taxon>Phenylobacterium</taxon>
    </lineage>
</organism>
<evidence type="ECO:0000259" key="1">
    <source>
        <dbReference type="PROSITE" id="PS51184"/>
    </source>
</evidence>
<dbReference type="PANTHER" id="PTHR12461">
    <property type="entry name" value="HYPOXIA-INDUCIBLE FACTOR 1 ALPHA INHIBITOR-RELATED"/>
    <property type="match status" value="1"/>
</dbReference>
<dbReference type="InterPro" id="IPR041667">
    <property type="entry name" value="Cupin_8"/>
</dbReference>
<dbReference type="InterPro" id="IPR003347">
    <property type="entry name" value="JmjC_dom"/>
</dbReference>
<dbReference type="EMBL" id="QFYR01000003">
    <property type="protein sequence ID" value="RAK52161.1"/>
    <property type="molecule type" value="Genomic_DNA"/>
</dbReference>
<dbReference type="Gene3D" id="2.60.120.650">
    <property type="entry name" value="Cupin"/>
    <property type="match status" value="1"/>
</dbReference>
<dbReference type="PROSITE" id="PS51184">
    <property type="entry name" value="JMJC"/>
    <property type="match status" value="1"/>
</dbReference>
<dbReference type="OrthoDB" id="479699at2"/>
<proteinExistence type="predicted"/>
<evidence type="ECO:0000313" key="2">
    <source>
        <dbReference type="EMBL" id="RAK52161.1"/>
    </source>
</evidence>
<name>A0A328ABY2_9CAUL</name>
<dbReference type="SUPFAM" id="SSF51197">
    <property type="entry name" value="Clavaminate synthase-like"/>
    <property type="match status" value="1"/>
</dbReference>
<dbReference type="AlphaFoldDB" id="A0A328ABY2"/>
<protein>
    <submittedName>
        <fullName evidence="2">Cupin-like domain-containing protein</fullName>
    </submittedName>
</protein>
<sequence>MSAELRVRQVSNLDAERFRDEVQARYEPAVFRGLVADWPLVTAGRTSPQAVRDYLKPFDNGRPTEAFVQPAGLQGRFFYREDLSGFNFQRHAAQIGATLDRLVDLPEEDAPYSVYLGSTPVPQHLPGLEAQLPMPLLPETVAPRIWLGTASVVAAHYDMSDNIACVASGRRTFTLFPPDQVANLYVGPLENTVAGQPTSMVSPIAPDLEAFPRYAEALANAYTAELEPGDAIYIPPLWWHSVQSKGPLNVLVNYWWDPRPATSGSPFEALAHAIWTIGNLPPERREAWRAFFEHYVFRADGDPAAHLPPTRRGVLGPPSPELDGAFRHFLIRGLGGRPG</sequence>
<comment type="caution">
    <text evidence="2">The sequence shown here is derived from an EMBL/GenBank/DDBJ whole genome shotgun (WGS) entry which is preliminary data.</text>
</comment>
<feature type="domain" description="JmjC" evidence="1">
    <location>
        <begin position="121"/>
        <end position="271"/>
    </location>
</feature>
<gene>
    <name evidence="2" type="ORF">DJ018_13480</name>
</gene>
<dbReference type="PANTHER" id="PTHR12461:SF105">
    <property type="entry name" value="HYPOXIA-INDUCIBLE FACTOR 1-ALPHA INHIBITOR"/>
    <property type="match status" value="1"/>
</dbReference>
<dbReference type="Proteomes" id="UP000249725">
    <property type="component" value="Unassembled WGS sequence"/>
</dbReference>
<dbReference type="RefSeq" id="WP_111515485.1">
    <property type="nucleotide sequence ID" value="NZ_QFYR01000003.1"/>
</dbReference>